<dbReference type="AlphaFoldDB" id="A0A0H4T5P6"/>
<dbReference type="InterPro" id="IPR036188">
    <property type="entry name" value="FAD/NAD-bd_sf"/>
</dbReference>
<organism evidence="2">
    <name type="scientific">uncultured bacterium Rifle_16ft_4_minimus_37862</name>
    <dbReference type="NCBI Taxonomy" id="1665157"/>
    <lineage>
        <taxon>Bacteria</taxon>
        <taxon>environmental samples</taxon>
    </lineage>
</organism>
<evidence type="ECO:0000313" key="2">
    <source>
        <dbReference type="EMBL" id="AKQ03053.1"/>
    </source>
</evidence>
<dbReference type="Gene3D" id="3.50.50.60">
    <property type="entry name" value="FAD/NAD(P)-binding domain"/>
    <property type="match status" value="1"/>
</dbReference>
<dbReference type="InterPro" id="IPR002937">
    <property type="entry name" value="Amino_oxidase"/>
</dbReference>
<sequence length="428" mass="48222">MNVGILGGGLAGLSVAAHLDHAYEVLERDAACGGHCFTVEEEGFTWDGGGPHIIFSRNERMVDYMVSLLAGNVRRARRNNKIFFKGRYVKYPFENGLGDLDPQDRFECLYHYLHNDHPAPTNFREWLYHTFGTGLTEKYLLPYNEKIWNCKAEELGLDWVEGRVPKPPVEDVIKAAVGVETEGYTHQLYYHYPERGGIVCVPRAFEPRVRKLTTGFEVRHVRRRGPTWVVSDGREEREFDRLVATIPIQDLVRVVEGVPADVAAAVRALRHNSLIVVAVGLATDRLPDYTAVYIPDPGILTHRISFPGVFSPHNVPPGRSLINAEITANAGDGVWELSDETVIRRVVSDLERMGLVRPSELCYTRAVRDTYGYVVQDAAYRRNRDTARAWFEAAGVVLCGRVAEHEYINMDVCIERGMAVARRLNAEA</sequence>
<dbReference type="GO" id="GO:0008767">
    <property type="term" value="F:UDP-galactopyranose mutase activity"/>
    <property type="evidence" value="ECO:0007669"/>
    <property type="project" value="TreeGrafter"/>
</dbReference>
<dbReference type="GO" id="GO:0005829">
    <property type="term" value="C:cytosol"/>
    <property type="evidence" value="ECO:0007669"/>
    <property type="project" value="TreeGrafter"/>
</dbReference>
<dbReference type="PANTHER" id="PTHR21197:SF0">
    <property type="entry name" value="UDP-GALACTOPYRANOSE MUTASE"/>
    <property type="match status" value="1"/>
</dbReference>
<accession>A0A0H4T5P6</accession>
<feature type="domain" description="Amine oxidase" evidence="1">
    <location>
        <begin position="10"/>
        <end position="424"/>
    </location>
</feature>
<reference evidence="2" key="1">
    <citation type="journal article" date="2015" name="ISME J.">
        <title>Aquifer environment selects for microbial species cohorts in sediment and groundwater.</title>
        <authorList>
            <person name="Hug L.A."/>
            <person name="Thomas B.C."/>
            <person name="Brown C.T."/>
            <person name="Frischkorn K.R."/>
            <person name="Williams K.H."/>
            <person name="Tringe S.G."/>
            <person name="Banfield J.F."/>
        </authorList>
    </citation>
    <scope>NUCLEOTIDE SEQUENCE</scope>
</reference>
<evidence type="ECO:0000259" key="1">
    <source>
        <dbReference type="Pfam" id="PF01593"/>
    </source>
</evidence>
<dbReference type="PANTHER" id="PTHR21197">
    <property type="entry name" value="UDP-GALACTOPYRANOSE MUTASE"/>
    <property type="match status" value="1"/>
</dbReference>
<dbReference type="GO" id="GO:0050660">
    <property type="term" value="F:flavin adenine dinucleotide binding"/>
    <property type="evidence" value="ECO:0007669"/>
    <property type="project" value="TreeGrafter"/>
</dbReference>
<dbReference type="EMBL" id="KT007007">
    <property type="protein sequence ID" value="AKQ03053.1"/>
    <property type="molecule type" value="Genomic_DNA"/>
</dbReference>
<dbReference type="SUPFAM" id="SSF51905">
    <property type="entry name" value="FAD/NAD(P)-binding domain"/>
    <property type="match status" value="1"/>
</dbReference>
<dbReference type="Pfam" id="PF01593">
    <property type="entry name" value="Amino_oxidase"/>
    <property type="match status" value="1"/>
</dbReference>
<name>A0A0H4T5P6_9BACT</name>
<proteinExistence type="predicted"/>
<dbReference type="GO" id="GO:0016491">
    <property type="term" value="F:oxidoreductase activity"/>
    <property type="evidence" value="ECO:0007669"/>
    <property type="project" value="InterPro"/>
</dbReference>
<protein>
    <recommendedName>
        <fullName evidence="1">Amine oxidase domain-containing protein</fullName>
    </recommendedName>
</protein>